<keyword evidence="2" id="KW-1185">Reference proteome</keyword>
<dbReference type="RefSeq" id="WP_119729995.1">
    <property type="nucleotide sequence ID" value="NZ_JACJII010000001.1"/>
</dbReference>
<dbReference type="InterPro" id="IPR036567">
    <property type="entry name" value="RHF-like"/>
</dbReference>
<protein>
    <submittedName>
        <fullName evidence="1">Uncharacterized protein</fullName>
    </submittedName>
</protein>
<evidence type="ECO:0000313" key="2">
    <source>
        <dbReference type="Proteomes" id="UP000539313"/>
    </source>
</evidence>
<dbReference type="Proteomes" id="UP000539313">
    <property type="component" value="Unassembled WGS sequence"/>
</dbReference>
<accession>A0A7W3RAU6</accession>
<proteinExistence type="predicted"/>
<name>A0A7W3RAU6_9ACTN</name>
<gene>
    <name evidence="1" type="ORF">HNR21_005154</name>
</gene>
<dbReference type="AlphaFoldDB" id="A0A7W3RAU6"/>
<comment type="caution">
    <text evidence="1">The sequence shown here is derived from an EMBL/GenBank/DDBJ whole genome shotgun (WGS) entry which is preliminary data.</text>
</comment>
<organism evidence="1 2">
    <name type="scientific">Thermomonospora cellulosilytica</name>
    <dbReference type="NCBI Taxonomy" id="1411118"/>
    <lineage>
        <taxon>Bacteria</taxon>
        <taxon>Bacillati</taxon>
        <taxon>Actinomycetota</taxon>
        <taxon>Actinomycetes</taxon>
        <taxon>Streptosporangiales</taxon>
        <taxon>Thermomonosporaceae</taxon>
        <taxon>Thermomonospora</taxon>
    </lineage>
</organism>
<reference evidence="1 2" key="1">
    <citation type="submission" date="2020-08" db="EMBL/GenBank/DDBJ databases">
        <title>Sequencing the genomes of 1000 actinobacteria strains.</title>
        <authorList>
            <person name="Klenk H.-P."/>
        </authorList>
    </citation>
    <scope>NUCLEOTIDE SEQUENCE [LARGE SCALE GENOMIC DNA]</scope>
    <source>
        <strain evidence="1 2">DSM 45823</strain>
    </source>
</reference>
<dbReference type="SUPFAM" id="SSF69754">
    <property type="entry name" value="Ribosome binding protein Y (YfiA homologue)"/>
    <property type="match status" value="1"/>
</dbReference>
<sequence length="98" mass="10421">MNDTIDIGPPVRTVTSGRVTGDHVAMAERAVRAALAGKRDRVSSAQVTLTVLRGAAPRPALAQAVVDLQGRRVRAQAAAPSLPEAIDLMRERLTRRTA</sequence>
<evidence type="ECO:0000313" key="1">
    <source>
        <dbReference type="EMBL" id="MBA9006272.1"/>
    </source>
</evidence>
<dbReference type="EMBL" id="JACJII010000001">
    <property type="protein sequence ID" value="MBA9006272.1"/>
    <property type="molecule type" value="Genomic_DNA"/>
</dbReference>